<dbReference type="EMBL" id="LT629751">
    <property type="protein sequence ID" value="SDR77677.1"/>
    <property type="molecule type" value="Genomic_DNA"/>
</dbReference>
<gene>
    <name evidence="1" type="ORF">SAMN05216221_0285</name>
</gene>
<evidence type="ECO:0000313" key="1">
    <source>
        <dbReference type="EMBL" id="SDR77677.1"/>
    </source>
</evidence>
<name>A0A1H1LTC4_9PSED</name>
<dbReference type="AlphaFoldDB" id="A0A1H1LTC4"/>
<organism evidence="1 2">
    <name type="scientific">Pseudomonas oryzae</name>
    <dbReference type="NCBI Taxonomy" id="1392877"/>
    <lineage>
        <taxon>Bacteria</taxon>
        <taxon>Pseudomonadati</taxon>
        <taxon>Pseudomonadota</taxon>
        <taxon>Gammaproteobacteria</taxon>
        <taxon>Pseudomonadales</taxon>
        <taxon>Pseudomonadaceae</taxon>
        <taxon>Pseudomonas</taxon>
    </lineage>
</organism>
<keyword evidence="2" id="KW-1185">Reference proteome</keyword>
<dbReference type="Proteomes" id="UP000243359">
    <property type="component" value="Chromosome I"/>
</dbReference>
<evidence type="ECO:0000313" key="2">
    <source>
        <dbReference type="Proteomes" id="UP000243359"/>
    </source>
</evidence>
<dbReference type="STRING" id="1392877.SAMN05216221_0285"/>
<sequence>MRRRRRERLPDEWQEMVLEPVRFELHRDAELAAERCFGYDARRIACYYAHHYRIDEPRSRRRRGVLCRHAVRRALSRSSQRGLCDWRQCDKLQSISH</sequence>
<accession>A0A1H1LTC4</accession>
<protein>
    <submittedName>
        <fullName evidence="1">Uncharacterized protein</fullName>
    </submittedName>
</protein>
<reference evidence="2" key="1">
    <citation type="submission" date="2016-10" db="EMBL/GenBank/DDBJ databases">
        <authorList>
            <person name="Varghese N."/>
            <person name="Submissions S."/>
        </authorList>
    </citation>
    <scope>NUCLEOTIDE SEQUENCE [LARGE SCALE GENOMIC DNA]</scope>
    <source>
        <strain evidence="2">KCTC 32247</strain>
    </source>
</reference>
<proteinExistence type="predicted"/>